<dbReference type="InterPro" id="IPR000504">
    <property type="entry name" value="RRM_dom"/>
</dbReference>
<dbReference type="SMART" id="SM00360">
    <property type="entry name" value="RRM"/>
    <property type="match status" value="1"/>
</dbReference>
<dbReference type="Proteomes" id="UP000650833">
    <property type="component" value="Unassembled WGS sequence"/>
</dbReference>
<dbReference type="GO" id="GO:0003723">
    <property type="term" value="F:RNA binding"/>
    <property type="evidence" value="ECO:0007669"/>
    <property type="project" value="UniProtKB-UniRule"/>
</dbReference>
<feature type="compositionally biased region" description="Polar residues" evidence="4">
    <location>
        <begin position="170"/>
        <end position="183"/>
    </location>
</feature>
<evidence type="ECO:0000313" key="7">
    <source>
        <dbReference type="Proteomes" id="UP000650833"/>
    </source>
</evidence>
<keyword evidence="1" id="KW-0677">Repeat</keyword>
<feature type="compositionally biased region" description="Pro residues" evidence="4">
    <location>
        <begin position="145"/>
        <end position="154"/>
    </location>
</feature>
<gene>
    <name evidence="6" type="ORF">INT46_010052</name>
</gene>
<evidence type="ECO:0000256" key="4">
    <source>
        <dbReference type="SAM" id="MobiDB-lite"/>
    </source>
</evidence>
<dbReference type="AlphaFoldDB" id="A0A8H7R8H2"/>
<protein>
    <recommendedName>
        <fullName evidence="5">RRM domain-containing protein</fullName>
    </recommendedName>
</protein>
<feature type="compositionally biased region" description="Basic residues" evidence="4">
    <location>
        <begin position="184"/>
        <end position="193"/>
    </location>
</feature>
<dbReference type="PROSITE" id="PS50102">
    <property type="entry name" value="RRM"/>
    <property type="match status" value="1"/>
</dbReference>
<accession>A0A8H7R8H2</accession>
<dbReference type="PANTHER" id="PTHR24012">
    <property type="entry name" value="RNA BINDING PROTEIN"/>
    <property type="match status" value="1"/>
</dbReference>
<evidence type="ECO:0000313" key="6">
    <source>
        <dbReference type="EMBL" id="KAG2205036.1"/>
    </source>
</evidence>
<name>A0A8H7R8H2_9FUNG</name>
<dbReference type="SUPFAM" id="SSF54928">
    <property type="entry name" value="RNA-binding domain, RBD"/>
    <property type="match status" value="1"/>
</dbReference>
<comment type="caution">
    <text evidence="6">The sequence shown here is derived from an EMBL/GenBank/DDBJ whole genome shotgun (WGS) entry which is preliminary data.</text>
</comment>
<sequence>MKATKTANTKRLYIGNLDESINEYAIIRLFEPFGKITFIEVMVHWTGEKKGHSRGYCFLEFETKEQALKAISELHGKTIKGKPLVVSFAHMTPEQDEAKKRGQALHKPTTLSLLKGQRLKNSSTDAKIRAIEKKLNSLKQSSISPSPPPPPPSPLSSTSASASASVRSPTVNNAFNNASSYHTSKSRNRYKPY</sequence>
<keyword evidence="7" id="KW-1185">Reference proteome</keyword>
<dbReference type="InterPro" id="IPR012677">
    <property type="entry name" value="Nucleotide-bd_a/b_plait_sf"/>
</dbReference>
<evidence type="ECO:0000256" key="3">
    <source>
        <dbReference type="PROSITE-ProRule" id="PRU00176"/>
    </source>
</evidence>
<keyword evidence="2 3" id="KW-0694">RNA-binding</keyword>
<evidence type="ECO:0000259" key="5">
    <source>
        <dbReference type="PROSITE" id="PS50102"/>
    </source>
</evidence>
<dbReference type="OrthoDB" id="6730379at2759"/>
<dbReference type="EMBL" id="JAEPRC010000183">
    <property type="protein sequence ID" value="KAG2205036.1"/>
    <property type="molecule type" value="Genomic_DNA"/>
</dbReference>
<evidence type="ECO:0000256" key="1">
    <source>
        <dbReference type="ARBA" id="ARBA00022737"/>
    </source>
</evidence>
<evidence type="ECO:0000256" key="2">
    <source>
        <dbReference type="ARBA" id="ARBA00022884"/>
    </source>
</evidence>
<proteinExistence type="predicted"/>
<feature type="compositionally biased region" description="Low complexity" evidence="4">
    <location>
        <begin position="155"/>
        <end position="169"/>
    </location>
</feature>
<dbReference type="Gene3D" id="3.30.70.330">
    <property type="match status" value="1"/>
</dbReference>
<feature type="domain" description="RRM" evidence="5">
    <location>
        <begin position="10"/>
        <end position="91"/>
    </location>
</feature>
<dbReference type="Pfam" id="PF00076">
    <property type="entry name" value="RRM_1"/>
    <property type="match status" value="1"/>
</dbReference>
<feature type="region of interest" description="Disordered" evidence="4">
    <location>
        <begin position="136"/>
        <end position="193"/>
    </location>
</feature>
<reference evidence="6" key="1">
    <citation type="submission" date="2020-12" db="EMBL/GenBank/DDBJ databases">
        <title>Metabolic potential, ecology and presence of endohyphal bacteria is reflected in genomic diversity of Mucoromycotina.</title>
        <authorList>
            <person name="Muszewska A."/>
            <person name="Okrasinska A."/>
            <person name="Steczkiewicz K."/>
            <person name="Drgas O."/>
            <person name="Orlowska M."/>
            <person name="Perlinska-Lenart U."/>
            <person name="Aleksandrzak-Piekarczyk T."/>
            <person name="Szatraj K."/>
            <person name="Zielenkiewicz U."/>
            <person name="Pilsyk S."/>
            <person name="Malc E."/>
            <person name="Mieczkowski P."/>
            <person name="Kruszewska J.S."/>
            <person name="Biernat P."/>
            <person name="Pawlowska J."/>
        </authorList>
    </citation>
    <scope>NUCLEOTIDE SEQUENCE</scope>
    <source>
        <strain evidence="6">CBS 226.32</strain>
    </source>
</reference>
<organism evidence="6 7">
    <name type="scientific">Mucor plumbeus</name>
    <dbReference type="NCBI Taxonomy" id="97098"/>
    <lineage>
        <taxon>Eukaryota</taxon>
        <taxon>Fungi</taxon>
        <taxon>Fungi incertae sedis</taxon>
        <taxon>Mucoromycota</taxon>
        <taxon>Mucoromycotina</taxon>
        <taxon>Mucoromycetes</taxon>
        <taxon>Mucorales</taxon>
        <taxon>Mucorineae</taxon>
        <taxon>Mucoraceae</taxon>
        <taxon>Mucor</taxon>
    </lineage>
</organism>
<dbReference type="InterPro" id="IPR035979">
    <property type="entry name" value="RBD_domain_sf"/>
</dbReference>